<evidence type="ECO:0000313" key="11">
    <source>
        <dbReference type="Proteomes" id="UP000079169"/>
    </source>
</evidence>
<feature type="domain" description="CCHC-type" evidence="10">
    <location>
        <begin position="509"/>
        <end position="525"/>
    </location>
</feature>
<organism evidence="13">
    <name type="scientific">Diaphorina citri</name>
    <name type="common">Asian citrus psyllid</name>
    <dbReference type="NCBI Taxonomy" id="121845"/>
    <lineage>
        <taxon>Eukaryota</taxon>
        <taxon>Metazoa</taxon>
        <taxon>Ecdysozoa</taxon>
        <taxon>Arthropoda</taxon>
        <taxon>Hexapoda</taxon>
        <taxon>Insecta</taxon>
        <taxon>Pterygota</taxon>
        <taxon>Neoptera</taxon>
        <taxon>Paraneoptera</taxon>
        <taxon>Hemiptera</taxon>
        <taxon>Sternorrhyncha</taxon>
        <taxon>Psylloidea</taxon>
        <taxon>Psyllidae</taxon>
        <taxon>Diaphorininae</taxon>
        <taxon>Diaphorina</taxon>
    </lineage>
</organism>
<feature type="domain" description="CCHC-type" evidence="10">
    <location>
        <begin position="488"/>
        <end position="504"/>
    </location>
</feature>
<evidence type="ECO:0000313" key="13">
    <source>
        <dbReference type="RefSeq" id="XP_017298101.1"/>
    </source>
</evidence>
<dbReference type="SMART" id="SM00343">
    <property type="entry name" value="ZnF_C2HC"/>
    <property type="match status" value="4"/>
</dbReference>
<feature type="compositionally biased region" description="Basic and acidic residues" evidence="9">
    <location>
        <begin position="366"/>
        <end position="381"/>
    </location>
</feature>
<feature type="region of interest" description="Disordered" evidence="9">
    <location>
        <begin position="363"/>
        <end position="429"/>
    </location>
</feature>
<evidence type="ECO:0000256" key="7">
    <source>
        <dbReference type="ARBA" id="ARBA00041190"/>
    </source>
</evidence>
<dbReference type="PANTHER" id="PTHR46543">
    <property type="entry name" value="ZINC FINGER CCHC DOMAIN-CONTAINING PROTEIN 7"/>
    <property type="match status" value="1"/>
</dbReference>
<dbReference type="KEGG" id="dci:103505871"/>
<feature type="domain" description="CCHC-type" evidence="10">
    <location>
        <begin position="554"/>
        <end position="570"/>
    </location>
</feature>
<keyword evidence="6" id="KW-0539">Nucleus</keyword>
<dbReference type="GO" id="GO:0071038">
    <property type="term" value="P:TRAMP-dependent tRNA surveillance pathway"/>
    <property type="evidence" value="ECO:0007669"/>
    <property type="project" value="TreeGrafter"/>
</dbReference>
<keyword evidence="5" id="KW-0862">Zinc</keyword>
<keyword evidence="3" id="KW-0677">Repeat</keyword>
<evidence type="ECO:0000259" key="10">
    <source>
        <dbReference type="SMART" id="SM00343"/>
    </source>
</evidence>
<feature type="region of interest" description="Disordered" evidence="9">
    <location>
        <begin position="161"/>
        <end position="180"/>
    </location>
</feature>
<dbReference type="InterPro" id="IPR001878">
    <property type="entry name" value="Znf_CCHC"/>
</dbReference>
<dbReference type="PANTHER" id="PTHR46543:SF1">
    <property type="entry name" value="ZINC FINGER CCHC DOMAIN-CONTAINING PROTEIN 7"/>
    <property type="match status" value="1"/>
</dbReference>
<dbReference type="GO" id="GO:0071031">
    <property type="term" value="P:nuclear mRNA surveillance of mRNA 3'-end processing"/>
    <property type="evidence" value="ECO:0007669"/>
    <property type="project" value="TreeGrafter"/>
</dbReference>
<comment type="subcellular location">
    <subcellularLocation>
        <location evidence="1">Nucleus</location>
    </subcellularLocation>
</comment>
<dbReference type="GO" id="GO:0071039">
    <property type="term" value="P:nuclear polyadenylation-dependent CUT catabolic process"/>
    <property type="evidence" value="ECO:0007669"/>
    <property type="project" value="TreeGrafter"/>
</dbReference>
<dbReference type="GO" id="GO:0071036">
    <property type="term" value="P:nuclear polyadenylation-dependent snoRNA catabolic process"/>
    <property type="evidence" value="ECO:0007669"/>
    <property type="project" value="TreeGrafter"/>
</dbReference>
<dbReference type="GO" id="GO:0031499">
    <property type="term" value="C:TRAMP complex"/>
    <property type="evidence" value="ECO:0007669"/>
    <property type="project" value="TreeGrafter"/>
</dbReference>
<dbReference type="GO" id="GO:0071037">
    <property type="term" value="P:nuclear polyadenylation-dependent snRNA catabolic process"/>
    <property type="evidence" value="ECO:0007669"/>
    <property type="project" value="TreeGrafter"/>
</dbReference>
<evidence type="ECO:0000256" key="5">
    <source>
        <dbReference type="ARBA" id="ARBA00022833"/>
    </source>
</evidence>
<dbReference type="OMA" id="PNCAREG"/>
<gene>
    <name evidence="12 13" type="primary">LOC103505871</name>
</gene>
<keyword evidence="4" id="KW-0863">Zinc-finger</keyword>
<dbReference type="Gene3D" id="4.10.60.10">
    <property type="entry name" value="Zinc finger, CCHC-type"/>
    <property type="match status" value="1"/>
</dbReference>
<evidence type="ECO:0000256" key="9">
    <source>
        <dbReference type="SAM" id="MobiDB-lite"/>
    </source>
</evidence>
<proteinExistence type="predicted"/>
<dbReference type="STRING" id="121845.A0A1S4E7C7"/>
<keyword evidence="11" id="KW-1185">Reference proteome</keyword>
<reference evidence="12 13" key="1">
    <citation type="submission" date="2023-09" db="UniProtKB">
        <authorList>
            <consortium name="RefSeq"/>
        </authorList>
    </citation>
    <scope>IDENTIFICATION</scope>
</reference>
<evidence type="ECO:0000256" key="2">
    <source>
        <dbReference type="ARBA" id="ARBA00022723"/>
    </source>
</evidence>
<feature type="compositionally biased region" description="Polar residues" evidence="9">
    <location>
        <begin position="228"/>
        <end position="251"/>
    </location>
</feature>
<dbReference type="GeneID" id="103505871"/>
<feature type="region of interest" description="Disordered" evidence="9">
    <location>
        <begin position="202"/>
        <end position="271"/>
    </location>
</feature>
<keyword evidence="2" id="KW-0479">Metal-binding</keyword>
<dbReference type="InterPro" id="IPR051644">
    <property type="entry name" value="TRAMP_AT-DNA-binding"/>
</dbReference>
<feature type="domain" description="CCHC-type" evidence="10">
    <location>
        <begin position="599"/>
        <end position="615"/>
    </location>
</feature>
<evidence type="ECO:0000256" key="1">
    <source>
        <dbReference type="ARBA" id="ARBA00004123"/>
    </source>
</evidence>
<dbReference type="GO" id="GO:0003723">
    <property type="term" value="F:RNA binding"/>
    <property type="evidence" value="ECO:0007669"/>
    <property type="project" value="TreeGrafter"/>
</dbReference>
<protein>
    <recommendedName>
        <fullName evidence="7">Zinc finger CCHC domain-containing protein 7</fullName>
    </recommendedName>
    <alternativeName>
        <fullName evidence="8">TRAMP-like complex RNA-binding factor ZCCHC7</fullName>
    </alternativeName>
</protein>
<dbReference type="RefSeq" id="XP_017298101.1">
    <property type="nucleotide sequence ID" value="XM_017442612.2"/>
</dbReference>
<evidence type="ECO:0000256" key="3">
    <source>
        <dbReference type="ARBA" id="ARBA00022737"/>
    </source>
</evidence>
<dbReference type="AlphaFoldDB" id="A0A1S4E7C7"/>
<feature type="region of interest" description="Disordered" evidence="9">
    <location>
        <begin position="311"/>
        <end position="342"/>
    </location>
</feature>
<dbReference type="RefSeq" id="XP_008468461.1">
    <property type="nucleotide sequence ID" value="XM_008470239.3"/>
</dbReference>
<dbReference type="GO" id="GO:0071035">
    <property type="term" value="P:nuclear polyadenylation-dependent rRNA catabolic process"/>
    <property type="evidence" value="ECO:0007669"/>
    <property type="project" value="TreeGrafter"/>
</dbReference>
<evidence type="ECO:0000256" key="8">
    <source>
        <dbReference type="ARBA" id="ARBA00043023"/>
    </source>
</evidence>
<dbReference type="GO" id="GO:0008270">
    <property type="term" value="F:zinc ion binding"/>
    <property type="evidence" value="ECO:0007669"/>
    <property type="project" value="UniProtKB-KW"/>
</dbReference>
<dbReference type="PaxDb" id="121845-A0A1S4E7C7"/>
<sequence>MLFNANDLALSELNAWIYKTVKHFCQGFESKKILFDQRKFEIPLHISNSYLSFLSKNKCRPLNCFVLEINDNIQTITIDDGKVNEKSAYNLDAIIEVFLQETKDNIDIITNENIELVRNIVNYVNCFLGIRKFNVFKSGNDYCVHQSRTFAIDHAGNIVKTSEPKDNLTPRQAKMSNSNHIDSLKKLDTNVIKTEAIIEHNHTRKRSLENGDTECTPTKKSRQKDQPKTSTQPIKLTSIENESQVQETPSSKNKESSKHTDLDNAIVVHPNSPVSNDRVTVFEDQFKKKLNSLNKEYSALIDITKVKIKKENESSNNRKSLADTNNSISADNETMCNDSSDESDIVVLGPGPPKQFDVITLNENGEEIRERIDETKSNAESDKEDEESEHEIEPNGSEVMNCEGDNPVEGKEQREQDEEEDGETGNNMCAYPKKWTQEMINFYTEDVNPDRFKQRIQAQLNKSRPDQWRIDYHTSYRFNDVQYGYNKMCENCGSRMHDLKSCPKPCFSVCPMCGETGHAPDRCPDAHCLNCGKKTDEYLFNCEECDQKVVLKIKCDVCHRLYHTNDLCPHLWRSMEFTTRKGKLKVLPMSAGPSSNTKYCSNCAGRGHLISECPHLSTEHPLRQDSTWKVLSEAHATYLVHHKLKVTRRVSKVLLSKQGMAELQKLSNESGVTIEYLVDEGVNILSYKSNPVQSHYIRSQLKKFLFPS</sequence>
<evidence type="ECO:0000256" key="4">
    <source>
        <dbReference type="ARBA" id="ARBA00022771"/>
    </source>
</evidence>
<feature type="compositionally biased region" description="Polar residues" evidence="9">
    <location>
        <begin position="314"/>
        <end position="338"/>
    </location>
</feature>
<feature type="compositionally biased region" description="Basic and acidic residues" evidence="9">
    <location>
        <begin position="252"/>
        <end position="262"/>
    </location>
</feature>
<evidence type="ECO:0000256" key="6">
    <source>
        <dbReference type="ARBA" id="ARBA00023242"/>
    </source>
</evidence>
<accession>A0A1S4E7C7</accession>
<name>A0A1S4E7C7_DIACI</name>
<dbReference type="Proteomes" id="UP000079169">
    <property type="component" value="Unplaced"/>
</dbReference>
<evidence type="ECO:0000313" key="12">
    <source>
        <dbReference type="RefSeq" id="XP_008468461.1"/>
    </source>
</evidence>